<evidence type="ECO:0000313" key="5">
    <source>
        <dbReference type="Proteomes" id="UP000050761"/>
    </source>
</evidence>
<evidence type="ECO:0000256" key="2">
    <source>
        <dbReference type="SAM" id="MobiDB-lite"/>
    </source>
</evidence>
<feature type="compositionally biased region" description="Polar residues" evidence="2">
    <location>
        <begin position="347"/>
        <end position="358"/>
    </location>
</feature>
<dbReference type="GO" id="GO:0043130">
    <property type="term" value="F:ubiquitin binding"/>
    <property type="evidence" value="ECO:0007669"/>
    <property type="project" value="TreeGrafter"/>
</dbReference>
<dbReference type="SUPFAM" id="SSF54236">
    <property type="entry name" value="Ubiquitin-like"/>
    <property type="match status" value="1"/>
</dbReference>
<evidence type="ECO:0000256" key="1">
    <source>
        <dbReference type="ARBA" id="ARBA00023054"/>
    </source>
</evidence>
<dbReference type="OrthoDB" id="1026733at2759"/>
<feature type="compositionally biased region" description="Low complexity" evidence="2">
    <location>
        <begin position="1114"/>
        <end position="1124"/>
    </location>
</feature>
<keyword evidence="5" id="KW-1185">Reference proteome</keyword>
<evidence type="ECO:0000313" key="4">
    <source>
        <dbReference type="EMBL" id="VDO66188.1"/>
    </source>
</evidence>
<dbReference type="PANTHER" id="PTHR23322:SF1">
    <property type="entry name" value="FAS-ASSOCIATED FACTOR 2"/>
    <property type="match status" value="1"/>
</dbReference>
<dbReference type="Proteomes" id="UP000050761">
    <property type="component" value="Unassembled WGS sequence"/>
</dbReference>
<dbReference type="InterPro" id="IPR050730">
    <property type="entry name" value="UBX_domain-protein"/>
</dbReference>
<organism evidence="4">
    <name type="scientific">Heligmosomoides polygyrus</name>
    <name type="common">Parasitic roundworm</name>
    <dbReference type="NCBI Taxonomy" id="6339"/>
    <lineage>
        <taxon>Eukaryota</taxon>
        <taxon>Metazoa</taxon>
        <taxon>Ecdysozoa</taxon>
        <taxon>Nematoda</taxon>
        <taxon>Chromadorea</taxon>
        <taxon>Rhabditida</taxon>
        <taxon>Rhabditina</taxon>
        <taxon>Rhabditomorpha</taxon>
        <taxon>Strongyloidea</taxon>
        <taxon>Heligmosomidae</taxon>
        <taxon>Heligmosomoides</taxon>
    </lineage>
</organism>
<dbReference type="GO" id="GO:0005783">
    <property type="term" value="C:endoplasmic reticulum"/>
    <property type="evidence" value="ECO:0007669"/>
    <property type="project" value="TreeGrafter"/>
</dbReference>
<feature type="region of interest" description="Disordered" evidence="2">
    <location>
        <begin position="751"/>
        <end position="838"/>
    </location>
</feature>
<feature type="compositionally biased region" description="Polar residues" evidence="2">
    <location>
        <begin position="420"/>
        <end position="431"/>
    </location>
</feature>
<dbReference type="PANTHER" id="PTHR23322">
    <property type="entry name" value="FAS-ASSOCIATED PROTEIN"/>
    <property type="match status" value="1"/>
</dbReference>
<feature type="region of interest" description="Disordered" evidence="2">
    <location>
        <begin position="1113"/>
        <end position="1153"/>
    </location>
</feature>
<gene>
    <name evidence="4" type="ORF">HPBE_LOCUS5896</name>
</gene>
<feature type="region of interest" description="Disordered" evidence="2">
    <location>
        <begin position="1"/>
        <end position="70"/>
    </location>
</feature>
<feature type="compositionally biased region" description="Low complexity" evidence="2">
    <location>
        <begin position="470"/>
        <end position="489"/>
    </location>
</feature>
<dbReference type="GO" id="GO:0036503">
    <property type="term" value="P:ERAD pathway"/>
    <property type="evidence" value="ECO:0007669"/>
    <property type="project" value="TreeGrafter"/>
</dbReference>
<feature type="compositionally biased region" description="Polar residues" evidence="2">
    <location>
        <begin position="293"/>
        <end position="311"/>
    </location>
</feature>
<feature type="compositionally biased region" description="Basic and acidic residues" evidence="2">
    <location>
        <begin position="778"/>
        <end position="794"/>
    </location>
</feature>
<feature type="domain" description="UBX" evidence="3">
    <location>
        <begin position="1358"/>
        <end position="1410"/>
    </location>
</feature>
<evidence type="ECO:0000259" key="3">
    <source>
        <dbReference type="PROSITE" id="PS50033"/>
    </source>
</evidence>
<name>A0A3P8ANV4_HELPZ</name>
<feature type="compositionally biased region" description="Low complexity" evidence="2">
    <location>
        <begin position="368"/>
        <end position="379"/>
    </location>
</feature>
<feature type="compositionally biased region" description="Basic and acidic residues" evidence="2">
    <location>
        <begin position="229"/>
        <end position="238"/>
    </location>
</feature>
<reference evidence="6" key="2">
    <citation type="submission" date="2019-09" db="UniProtKB">
        <authorList>
            <consortium name="WormBaseParasite"/>
        </authorList>
    </citation>
    <scope>IDENTIFICATION</scope>
</reference>
<accession>A0A3P8ANV4</accession>
<feature type="compositionally biased region" description="Polar residues" evidence="2">
    <location>
        <begin position="50"/>
        <end position="68"/>
    </location>
</feature>
<evidence type="ECO:0000313" key="6">
    <source>
        <dbReference type="WBParaSite" id="HPBE_0000589501-mRNA-1"/>
    </source>
</evidence>
<feature type="region of interest" description="Disordered" evidence="2">
    <location>
        <begin position="183"/>
        <end position="206"/>
    </location>
</feature>
<protein>
    <submittedName>
        <fullName evidence="6">UBX domain-containing protein</fullName>
    </submittedName>
</protein>
<feature type="compositionally biased region" description="Polar residues" evidence="2">
    <location>
        <begin position="1"/>
        <end position="22"/>
    </location>
</feature>
<dbReference type="InterPro" id="IPR006577">
    <property type="entry name" value="UAS"/>
</dbReference>
<dbReference type="SMART" id="SM00594">
    <property type="entry name" value="UAS"/>
    <property type="match status" value="1"/>
</dbReference>
<dbReference type="EMBL" id="UZAH01025560">
    <property type="protein sequence ID" value="VDO66188.1"/>
    <property type="molecule type" value="Genomic_DNA"/>
</dbReference>
<feature type="region of interest" description="Disordered" evidence="2">
    <location>
        <begin position="1312"/>
        <end position="1334"/>
    </location>
</feature>
<dbReference type="Pfam" id="PF00789">
    <property type="entry name" value="UBX"/>
    <property type="match status" value="1"/>
</dbReference>
<feature type="compositionally biased region" description="Polar residues" evidence="2">
    <location>
        <begin position="763"/>
        <end position="777"/>
    </location>
</feature>
<keyword evidence="1" id="KW-0175">Coiled coil</keyword>
<feature type="compositionally biased region" description="Polar residues" evidence="2">
    <location>
        <begin position="795"/>
        <end position="817"/>
    </location>
</feature>
<reference evidence="4 5" key="1">
    <citation type="submission" date="2018-11" db="EMBL/GenBank/DDBJ databases">
        <authorList>
            <consortium name="Pathogen Informatics"/>
        </authorList>
    </citation>
    <scope>NUCLEOTIDE SEQUENCE [LARGE SCALE GENOMIC DNA]</scope>
</reference>
<dbReference type="InterPro" id="IPR001012">
    <property type="entry name" value="UBX_dom"/>
</dbReference>
<dbReference type="InterPro" id="IPR029071">
    <property type="entry name" value="Ubiquitin-like_domsf"/>
</dbReference>
<dbReference type="WBParaSite" id="HPBE_0000589501-mRNA-1">
    <property type="protein sequence ID" value="HPBE_0000589501-mRNA-1"/>
    <property type="gene ID" value="HPBE_0000589501"/>
</dbReference>
<feature type="region of interest" description="Disordered" evidence="2">
    <location>
        <begin position="135"/>
        <end position="160"/>
    </location>
</feature>
<feature type="region of interest" description="Disordered" evidence="2">
    <location>
        <begin position="693"/>
        <end position="712"/>
    </location>
</feature>
<feature type="compositionally biased region" description="Basic and acidic residues" evidence="2">
    <location>
        <begin position="318"/>
        <end position="332"/>
    </location>
</feature>
<dbReference type="PROSITE" id="PS50033">
    <property type="entry name" value="UBX"/>
    <property type="match status" value="1"/>
</dbReference>
<dbReference type="Gene3D" id="3.10.20.90">
    <property type="entry name" value="Phosphatidylinositol 3-kinase Catalytic Subunit, Chain A, domain 1"/>
    <property type="match status" value="1"/>
</dbReference>
<sequence>MTNERSTGADSSEVTNQDSIGQQDMMEADDGAALQGEVVVADINDAPNPLTGTLDATQNEAQTSSQLSRLPEQDAFTALLALSEHVSSRFPLSTPPHSTDDQQPTDDLHTAIAAEEEPNEAPTLLQMNEPQVLEPISVSPSGCERSQESSDSSNTDKGLEMPMVPEFCERRQIGYQIVRHHSPMRKGEVPESDTSVADSEDEHEDHGVVKIPLRADKLMKMPVVATARATEDHMEKASARTSGRTPQKDVARTPLKTAEASTPSVLQQADEAGLLEQQGSVNTPRMTEKVQQETEVSTASAQEEQLRQSTMRMPGRTPQEDVSRTSLKKAEAKASTSAQREDEAGLQEQQKQVSTRSPGETFPEDVARTPLRTATATTPSQPLQADEDPWKEQYVVKTPLKTAEATESTSAQQADEAGLQEQQRQVSTRSPGKTFPEDVVRTHLKTAEATTPSKPLQADEDPWKEQYVVKTPLKTAEATTTETPQQADDAGLKQKLEQPSMSNLERRSHEDVAGAPLMTANATTLRTPLNADDDGLQDQHGGVKAPQIHQEIDVATARALEDVAETHSMPGSHARTPTPLPADEDDQQEAVDQEGATAYQIAEKDDNELVTARAQEQVSQGLVTTGLLKPSKAIEEMLDTVVFSVISHEKVVDEEVVGTSMNAADVTGREAPQDSAKAPQDVQKMQQATIVAKAPASEEESKRSLTGTPQPPKEFLAIKDELERVLFNVVRHETVLDEELSRTEARRPQLEVFTARGQEEHLSLSSRKTAQKSTLSKLESDMVTERGYGERESKSQNVVQTPQKSDQIKQRSGTASARDQKSIVAPSAPNTPQKTDQVRVETEMFTAPCHGEQLSQSFTRTPQKVEQTSVTEMFTAPSHGEQQSQTALKTPVKSEPVQGIEDRLDTLVFNVIRHVMVLDDDLPKTPQKSADVSRTPQQDRKGVITPAKELDMVTARSRFGEQPSQARVTTAKKAEEQKALDERLETSIWNLVSHEAVLGENDSIATKKTSTKLQNVADVGVSTAREDATTQQILANWLELDVVRTTLHEQTDNVISRSLQSEQDTPASQWPNTDQEITTAVAKTPEPKQQAEFSLAKMFPALFGRSAPVVEQGSAADAQSDAAAPAPPPLASSRLAPFKLPQQPAKPRNPKQDVTRFRSEYANKFAIGSQHTVDFFSGSYDDDSSKLINESLNTIEFGDLVTTHNLLVWGVSNDSEEGKYVAYNLHVNKYPFLSLMCPRADNRFFSARRITGFTPAAELVNRLQKSIEIARVDLKDLREQKEKLLADRRLMEEQEKAYKESAERDKQKILEAKRARQEQKEAEEREKRKRTEAEERRKVITAQRELLRQEVLVEPVGKTKDVVRVQVRFPSGQKFTRKFALDDSLEKLFAAIICSEDCPIFFTVAAGFPRSPIHCAPEWYHKVLCEQMAADGFAPTTFKQPSSFRAAGLSGAVGVFVNNYGS</sequence>
<feature type="region of interest" description="Disordered" evidence="2">
    <location>
        <begin position="87"/>
        <end position="106"/>
    </location>
</feature>
<proteinExistence type="predicted"/>
<feature type="region of interest" description="Disordered" evidence="2">
    <location>
        <begin position="229"/>
        <end position="507"/>
    </location>
</feature>